<reference evidence="2 3" key="1">
    <citation type="submission" date="2018-03" db="EMBL/GenBank/DDBJ databases">
        <title>Genomic Encyclopedia of Archaeal and Bacterial Type Strains, Phase II (KMG-II): from individual species to whole genera.</title>
        <authorList>
            <person name="Goeker M."/>
        </authorList>
    </citation>
    <scope>NUCLEOTIDE SEQUENCE [LARGE SCALE GENOMIC DNA]</scope>
    <source>
        <strain evidence="2 3">DSM 45601</strain>
    </source>
</reference>
<dbReference type="RefSeq" id="WP_106247317.1">
    <property type="nucleotide sequence ID" value="NZ_PVZC01000005.1"/>
</dbReference>
<organism evidence="2 3">
    <name type="scientific">Allonocardiopsis opalescens</name>
    <dbReference type="NCBI Taxonomy" id="1144618"/>
    <lineage>
        <taxon>Bacteria</taxon>
        <taxon>Bacillati</taxon>
        <taxon>Actinomycetota</taxon>
        <taxon>Actinomycetes</taxon>
        <taxon>Streptosporangiales</taxon>
        <taxon>Allonocardiopsis</taxon>
    </lineage>
</organism>
<feature type="transmembrane region" description="Helical" evidence="1">
    <location>
        <begin position="80"/>
        <end position="103"/>
    </location>
</feature>
<feature type="transmembrane region" description="Helical" evidence="1">
    <location>
        <begin position="169"/>
        <end position="190"/>
    </location>
</feature>
<gene>
    <name evidence="2" type="ORF">CLV72_10575</name>
</gene>
<feature type="transmembrane region" description="Helical" evidence="1">
    <location>
        <begin position="38"/>
        <end position="60"/>
    </location>
</feature>
<evidence type="ECO:0000313" key="2">
    <source>
        <dbReference type="EMBL" id="PRX97725.1"/>
    </source>
</evidence>
<dbReference type="AlphaFoldDB" id="A0A2T0Q1P9"/>
<feature type="transmembrane region" description="Helical" evidence="1">
    <location>
        <begin position="242"/>
        <end position="263"/>
    </location>
</feature>
<sequence>MTVPTVPRSSATQARRVPFRALLHSELGKLGSQRSLRLLAVLAVSAAPVTALVFCLSLPVTQGRAIDEVAPAELLSASALGIDAAALVVVVLAALAVGSEYATGLIQQSLAVTPRRGRLLAAKVLALALAAAAIGVSAALAVGVVALGVGASAGAPAGAVFADGGVRLLAGSVLMPVFYGVLAVAAAFAFRSTALGIVAPLAVLVLSAIAGWFGSAVGAVVTPITPLAALHSISGIAVGAEAIGAPAGFLSLAVWTGAVLSIADSRFRRKDA</sequence>
<evidence type="ECO:0000256" key="1">
    <source>
        <dbReference type="SAM" id="Phobius"/>
    </source>
</evidence>
<name>A0A2T0Q1P9_9ACTN</name>
<keyword evidence="1" id="KW-1133">Transmembrane helix</keyword>
<dbReference type="Proteomes" id="UP000237846">
    <property type="component" value="Unassembled WGS sequence"/>
</dbReference>
<keyword evidence="1" id="KW-0472">Membrane</keyword>
<keyword evidence="3" id="KW-1185">Reference proteome</keyword>
<evidence type="ECO:0000313" key="3">
    <source>
        <dbReference type="Proteomes" id="UP000237846"/>
    </source>
</evidence>
<comment type="caution">
    <text evidence="2">The sequence shown here is derived from an EMBL/GenBank/DDBJ whole genome shotgun (WGS) entry which is preliminary data.</text>
</comment>
<proteinExistence type="predicted"/>
<accession>A0A2T0Q1P9</accession>
<feature type="transmembrane region" description="Helical" evidence="1">
    <location>
        <begin position="197"/>
        <end position="222"/>
    </location>
</feature>
<dbReference type="EMBL" id="PVZC01000005">
    <property type="protein sequence ID" value="PRX97725.1"/>
    <property type="molecule type" value="Genomic_DNA"/>
</dbReference>
<feature type="transmembrane region" description="Helical" evidence="1">
    <location>
        <begin position="124"/>
        <end position="149"/>
    </location>
</feature>
<keyword evidence="1" id="KW-0812">Transmembrane</keyword>
<protein>
    <submittedName>
        <fullName evidence="2">ABC-type transport system involved in multi-copper enzyme maturation permease subunit</fullName>
    </submittedName>
</protein>